<dbReference type="InterPro" id="IPR046756">
    <property type="entry name" value="VAS1/VOA1_TM"/>
</dbReference>
<gene>
    <name evidence="8" type="ORF">AaeL_AAEL002545</name>
</gene>
<dbReference type="PANTHER" id="PTHR12471">
    <property type="entry name" value="VACUOLAR ATP SYNTHASE SUBUNIT S1"/>
    <property type="match status" value="1"/>
</dbReference>
<comment type="similarity">
    <text evidence="2">Belongs to the vacuolar ATPase subunit S1 family.</text>
</comment>
<evidence type="ECO:0000256" key="3">
    <source>
        <dbReference type="ARBA" id="ARBA00022692"/>
    </source>
</evidence>
<feature type="transmembrane region" description="Helical" evidence="6">
    <location>
        <begin position="47"/>
        <end position="71"/>
    </location>
</feature>
<dbReference type="PaxDb" id="7159-AAEL002545-PA"/>
<dbReference type="GO" id="GO:0001671">
    <property type="term" value="F:ATPase activator activity"/>
    <property type="evidence" value="ECO:0007669"/>
    <property type="project" value="TreeGrafter"/>
</dbReference>
<dbReference type="Proteomes" id="UP000682892">
    <property type="component" value="Chromosome 1"/>
</dbReference>
<reference evidence="8" key="1">
    <citation type="submission" date="2005-10" db="EMBL/GenBank/DDBJ databases">
        <authorList>
            <person name="Loftus B.J."/>
            <person name="Nene V.M."/>
            <person name="Hannick L.I."/>
            <person name="Bidwell S."/>
            <person name="Haas B."/>
            <person name="Amedeo P."/>
            <person name="Orvis J."/>
            <person name="Wortman J.R."/>
            <person name="White O.R."/>
            <person name="Salzberg S."/>
            <person name="Shumway M."/>
            <person name="Koo H."/>
            <person name="Zhao Y."/>
            <person name="Holmes M."/>
            <person name="Miller J."/>
            <person name="Schatz M."/>
            <person name="Pop M."/>
            <person name="Pai G."/>
            <person name="Utterback T."/>
            <person name="Rogers Y.-H."/>
            <person name="Kravitz S."/>
            <person name="Fraser C.M."/>
        </authorList>
    </citation>
    <scope>NUCLEOTIDE SEQUENCE</scope>
    <source>
        <strain evidence="8">Liverpool</strain>
    </source>
</reference>
<evidence type="ECO:0000256" key="5">
    <source>
        <dbReference type="ARBA" id="ARBA00023136"/>
    </source>
</evidence>
<dbReference type="AlphaFoldDB" id="Q17HW8"/>
<sequence>MSKCLAAILTKANCSHLPSPTQVQPALENGPKFGSAWDCIGFTTAPIWSGLFVTSFMAVGLALAICAILDIKPPNRFESRTGKQLTFTVQE</sequence>
<dbReference type="PANTHER" id="PTHR12471:SF4">
    <property type="entry name" value="AGAP001624-PA"/>
    <property type="match status" value="1"/>
</dbReference>
<keyword evidence="4 6" id="KW-1133">Transmembrane helix</keyword>
<dbReference type="OMA" id="TKANCSH"/>
<keyword evidence="5 6" id="KW-0472">Membrane</keyword>
<evidence type="ECO:0000256" key="2">
    <source>
        <dbReference type="ARBA" id="ARBA00009037"/>
    </source>
</evidence>
<dbReference type="STRING" id="7159.Q17HW8"/>
<dbReference type="InterPro" id="IPR008388">
    <property type="entry name" value="Ac45_acc_su"/>
</dbReference>
<dbReference type="GO" id="GO:0030641">
    <property type="term" value="P:regulation of cellular pH"/>
    <property type="evidence" value="ECO:0007669"/>
    <property type="project" value="TreeGrafter"/>
</dbReference>
<feature type="domain" description="V-type proton ATPase subunit S1/VOA1 transmembrane" evidence="7">
    <location>
        <begin position="41"/>
        <end position="78"/>
    </location>
</feature>
<dbReference type="GO" id="GO:0033176">
    <property type="term" value="C:proton-transporting V-type ATPase complex"/>
    <property type="evidence" value="ECO:0007669"/>
    <property type="project" value="TreeGrafter"/>
</dbReference>
<evidence type="ECO:0000256" key="4">
    <source>
        <dbReference type="ARBA" id="ARBA00022989"/>
    </source>
</evidence>
<dbReference type="HOGENOM" id="CLU_2456993_0_0_1"/>
<accession>Q17HW8</accession>
<reference evidence="8" key="2">
    <citation type="journal article" date="2007" name="Science">
        <title>Genome sequence of Aedes aegypti, a major arbovirus vector.</title>
        <authorList>
            <person name="Nene V."/>
            <person name="Wortman J.R."/>
            <person name="Lawson D."/>
            <person name="Haas B."/>
            <person name="Kodira C."/>
            <person name="Tu Z.J."/>
            <person name="Loftus B."/>
            <person name="Xi Z."/>
            <person name="Megy K."/>
            <person name="Grabherr M."/>
            <person name="Ren Q."/>
            <person name="Zdobnov E.M."/>
            <person name="Lobo N.F."/>
            <person name="Campbell K.S."/>
            <person name="Brown S.E."/>
            <person name="Bonaldo M.F."/>
            <person name="Zhu J."/>
            <person name="Sinkins S.P."/>
            <person name="Hogenkamp D.G."/>
            <person name="Amedeo P."/>
            <person name="Arensburger P."/>
            <person name="Atkinson P.W."/>
            <person name="Bidwell S."/>
            <person name="Biedler J."/>
            <person name="Birney E."/>
            <person name="Bruggner R.V."/>
            <person name="Costas J."/>
            <person name="Coy M.R."/>
            <person name="Crabtree J."/>
            <person name="Crawford M."/>
            <person name="Debruyn B."/>
            <person name="Decaprio D."/>
            <person name="Eiglmeier K."/>
            <person name="Eisenstadt E."/>
            <person name="El-Dorry H."/>
            <person name="Gelbart W.M."/>
            <person name="Gomes S.L."/>
            <person name="Hammond M."/>
            <person name="Hannick L.I."/>
            <person name="Hogan J.R."/>
            <person name="Holmes M.H."/>
            <person name="Jaffe D."/>
            <person name="Johnston J.S."/>
            <person name="Kennedy R.C."/>
            <person name="Koo H."/>
            <person name="Kravitz S."/>
            <person name="Kriventseva E.V."/>
            <person name="Kulp D."/>
            <person name="Labutti K."/>
            <person name="Lee E."/>
            <person name="Li S."/>
            <person name="Lovin D.D."/>
            <person name="Mao C."/>
            <person name="Mauceli E."/>
            <person name="Menck C.F."/>
            <person name="Miller J.R."/>
            <person name="Montgomery P."/>
            <person name="Mori A."/>
            <person name="Nascimento A.L."/>
            <person name="Naveira H.F."/>
            <person name="Nusbaum C."/>
            <person name="O'leary S."/>
            <person name="Orvis J."/>
            <person name="Pertea M."/>
            <person name="Quesneville H."/>
            <person name="Reidenbach K.R."/>
            <person name="Rogers Y.H."/>
            <person name="Roth C.W."/>
            <person name="Schneider J.R."/>
            <person name="Schatz M."/>
            <person name="Shumway M."/>
            <person name="Stanke M."/>
            <person name="Stinson E.O."/>
            <person name="Tubio J.M."/>
            <person name="Vanzee J.P."/>
            <person name="Verjovski-Almeida S."/>
            <person name="Werner D."/>
            <person name="White O."/>
            <person name="Wyder S."/>
            <person name="Zeng Q."/>
            <person name="Zhao Q."/>
            <person name="Zhao Y."/>
            <person name="Hill C.A."/>
            <person name="Raikhel A.S."/>
            <person name="Soares M.B."/>
            <person name="Knudson D.L."/>
            <person name="Lee N.H."/>
            <person name="Galagan J."/>
            <person name="Salzberg S.L."/>
            <person name="Paulsen I.T."/>
            <person name="Dimopoulos G."/>
            <person name="Collins F.H."/>
            <person name="Birren B."/>
            <person name="Fraser-Liggett C.M."/>
            <person name="Severson D.W."/>
        </authorList>
    </citation>
    <scope>NUCLEOTIDE SEQUENCE [LARGE SCALE GENOMIC DNA]</scope>
    <source>
        <strain evidence="8">Liverpool</strain>
    </source>
</reference>
<name>Q17HW8_AEDAE</name>
<dbReference type="Pfam" id="PF20520">
    <property type="entry name" value="Ac45-VOA1_TM"/>
    <property type="match status" value="1"/>
</dbReference>
<reference evidence="8" key="3">
    <citation type="submission" date="2012-09" db="EMBL/GenBank/DDBJ databases">
        <authorList>
            <consortium name="VectorBase"/>
        </authorList>
    </citation>
    <scope>NUCLEOTIDE SEQUENCE</scope>
    <source>
        <strain evidence="8">Liverpool</strain>
    </source>
</reference>
<evidence type="ECO:0000256" key="6">
    <source>
        <dbReference type="SAM" id="Phobius"/>
    </source>
</evidence>
<dbReference type="eggNOG" id="KOG3868">
    <property type="taxonomic scope" value="Eukaryota"/>
</dbReference>
<evidence type="ECO:0000256" key="1">
    <source>
        <dbReference type="ARBA" id="ARBA00004167"/>
    </source>
</evidence>
<evidence type="ECO:0000259" key="7">
    <source>
        <dbReference type="Pfam" id="PF20520"/>
    </source>
</evidence>
<keyword evidence="3 6" id="KW-0812">Transmembrane</keyword>
<organism evidence="8 9">
    <name type="scientific">Aedes aegypti</name>
    <name type="common">Yellowfever mosquito</name>
    <name type="synonym">Culex aegypti</name>
    <dbReference type="NCBI Taxonomy" id="7159"/>
    <lineage>
        <taxon>Eukaryota</taxon>
        <taxon>Metazoa</taxon>
        <taxon>Ecdysozoa</taxon>
        <taxon>Arthropoda</taxon>
        <taxon>Hexapoda</taxon>
        <taxon>Insecta</taxon>
        <taxon>Pterygota</taxon>
        <taxon>Neoptera</taxon>
        <taxon>Endopterygota</taxon>
        <taxon>Diptera</taxon>
        <taxon>Nematocera</taxon>
        <taxon>Culicoidea</taxon>
        <taxon>Culicidae</taxon>
        <taxon>Culicinae</taxon>
        <taxon>Aedini</taxon>
        <taxon>Aedes</taxon>
        <taxon>Stegomyia</taxon>
    </lineage>
</organism>
<dbReference type="EMBL" id="CH477245">
    <property type="protein sequence ID" value="EAT46221.1"/>
    <property type="molecule type" value="Genomic_DNA"/>
</dbReference>
<evidence type="ECO:0000313" key="8">
    <source>
        <dbReference type="EMBL" id="EAT46221.1"/>
    </source>
</evidence>
<protein>
    <submittedName>
        <fullName evidence="8">AAEL002545-PA</fullName>
    </submittedName>
</protein>
<dbReference type="PhylomeDB" id="Q17HW8"/>
<proteinExistence type="inferred from homology"/>
<comment type="subcellular location">
    <subcellularLocation>
        <location evidence="1">Membrane</location>
        <topology evidence="1">Single-pass membrane protein</topology>
    </subcellularLocation>
</comment>
<evidence type="ECO:0000313" key="9">
    <source>
        <dbReference type="Proteomes" id="UP000682892"/>
    </source>
</evidence>
<dbReference type="VEuPathDB" id="VectorBase:AAEL002546"/>